<proteinExistence type="inferred from homology"/>
<dbReference type="SUPFAM" id="SSF54534">
    <property type="entry name" value="FKBP-like"/>
    <property type="match status" value="1"/>
</dbReference>
<comment type="catalytic activity">
    <reaction evidence="1">
        <text>[protein]-peptidylproline (omega=180) = [protein]-peptidylproline (omega=0)</text>
        <dbReference type="Rhea" id="RHEA:16237"/>
        <dbReference type="Rhea" id="RHEA-COMP:10747"/>
        <dbReference type="Rhea" id="RHEA-COMP:10748"/>
        <dbReference type="ChEBI" id="CHEBI:83833"/>
        <dbReference type="ChEBI" id="CHEBI:83834"/>
        <dbReference type="EC" id="5.2.1.8"/>
    </reaction>
</comment>
<feature type="domain" description="PpiC" evidence="6">
    <location>
        <begin position="118"/>
        <end position="219"/>
    </location>
</feature>
<comment type="caution">
    <text evidence="7">The sequence shown here is derived from an EMBL/GenBank/DDBJ whole genome shotgun (WGS) entry which is preliminary data.</text>
</comment>
<reference evidence="7 8" key="1">
    <citation type="submission" date="2024-09" db="EMBL/GenBank/DDBJ databases">
        <authorList>
            <person name="Sun Q."/>
            <person name="Mori K."/>
        </authorList>
    </citation>
    <scope>NUCLEOTIDE SEQUENCE [LARGE SCALE GENOMIC DNA]</scope>
    <source>
        <strain evidence="7 8">ATCC 51285</strain>
    </source>
</reference>
<dbReference type="PANTHER" id="PTHR47245:SF2">
    <property type="entry name" value="PEPTIDYL-PROLYL CIS-TRANS ISOMERASE HP_0175-RELATED"/>
    <property type="match status" value="1"/>
</dbReference>
<evidence type="ECO:0000256" key="2">
    <source>
        <dbReference type="ARBA" id="ARBA00007656"/>
    </source>
</evidence>
<sequence length="275" mass="30438">MQPIEAINISQQLDAVAMPAVKVNGVELDSEAIAAEMQYHPADTLEQAWQQAAQALVVRQLLVDEAHKLGLAISPLEGESDEEAAIRSLLAEQVQRPEASEEDCKQYFASNPERFKTPVILAASHILLAAHPDDAQARVRAQAEAEALIAQLQQQPDSFARLAKQHSACPSKEMDGSLGQLSKGQTVPEFERPLFSLPLGLAARPIESRYGFHVVRIDYREEGQSLPYEQVQDKIRQYLNERVFRTAIGQYIRVLAGQAEIEGIDFEAADSMLIQ</sequence>
<evidence type="ECO:0000313" key="8">
    <source>
        <dbReference type="Proteomes" id="UP001589628"/>
    </source>
</evidence>
<dbReference type="EC" id="5.2.1.8" evidence="3"/>
<evidence type="ECO:0000256" key="5">
    <source>
        <dbReference type="PROSITE-ProRule" id="PRU00278"/>
    </source>
</evidence>
<dbReference type="SUPFAM" id="SSF109998">
    <property type="entry name" value="Triger factor/SurA peptide-binding domain-like"/>
    <property type="match status" value="1"/>
</dbReference>
<dbReference type="InterPro" id="IPR000297">
    <property type="entry name" value="PPIase_PpiC"/>
</dbReference>
<keyword evidence="8" id="KW-1185">Reference proteome</keyword>
<name>A0ABV5Z990_9GAMM</name>
<protein>
    <recommendedName>
        <fullName evidence="3">peptidylprolyl isomerase</fullName>
        <ecNumber evidence="3">5.2.1.8</ecNumber>
    </recommendedName>
</protein>
<organism evidence="7 8">
    <name type="scientific">Balneatrix alpica</name>
    <dbReference type="NCBI Taxonomy" id="75684"/>
    <lineage>
        <taxon>Bacteria</taxon>
        <taxon>Pseudomonadati</taxon>
        <taxon>Pseudomonadota</taxon>
        <taxon>Gammaproteobacteria</taxon>
        <taxon>Oceanospirillales</taxon>
        <taxon>Balneatrichaceae</taxon>
        <taxon>Balneatrix</taxon>
    </lineage>
</organism>
<evidence type="ECO:0000256" key="1">
    <source>
        <dbReference type="ARBA" id="ARBA00000971"/>
    </source>
</evidence>
<evidence type="ECO:0000256" key="4">
    <source>
        <dbReference type="ARBA" id="ARBA00023110"/>
    </source>
</evidence>
<evidence type="ECO:0000256" key="3">
    <source>
        <dbReference type="ARBA" id="ARBA00013194"/>
    </source>
</evidence>
<dbReference type="EMBL" id="JBHLZN010000001">
    <property type="protein sequence ID" value="MFB9885852.1"/>
    <property type="molecule type" value="Genomic_DNA"/>
</dbReference>
<evidence type="ECO:0000313" key="7">
    <source>
        <dbReference type="EMBL" id="MFB9885852.1"/>
    </source>
</evidence>
<accession>A0ABV5Z990</accession>
<dbReference type="Gene3D" id="3.10.50.40">
    <property type="match status" value="1"/>
</dbReference>
<dbReference type="Proteomes" id="UP001589628">
    <property type="component" value="Unassembled WGS sequence"/>
</dbReference>
<dbReference type="PANTHER" id="PTHR47245">
    <property type="entry name" value="PEPTIDYLPROLYL ISOMERASE"/>
    <property type="match status" value="1"/>
</dbReference>
<gene>
    <name evidence="7" type="ORF">ACFFLH_05470</name>
</gene>
<evidence type="ECO:0000259" key="6">
    <source>
        <dbReference type="PROSITE" id="PS50198"/>
    </source>
</evidence>
<comment type="similarity">
    <text evidence="2">Belongs to the PpiC/parvulin rotamase family.</text>
</comment>
<dbReference type="PROSITE" id="PS50198">
    <property type="entry name" value="PPIC_PPIASE_2"/>
    <property type="match status" value="1"/>
</dbReference>
<dbReference type="Pfam" id="PF00639">
    <property type="entry name" value="Rotamase"/>
    <property type="match status" value="1"/>
</dbReference>
<dbReference type="InterPro" id="IPR046357">
    <property type="entry name" value="PPIase_dom_sf"/>
</dbReference>
<keyword evidence="5 7" id="KW-0413">Isomerase</keyword>
<dbReference type="GO" id="GO:0016853">
    <property type="term" value="F:isomerase activity"/>
    <property type="evidence" value="ECO:0007669"/>
    <property type="project" value="UniProtKB-KW"/>
</dbReference>
<keyword evidence="4 5" id="KW-0697">Rotamase</keyword>
<dbReference type="InterPro" id="IPR027304">
    <property type="entry name" value="Trigger_fact/SurA_dom_sf"/>
</dbReference>
<dbReference type="RefSeq" id="WP_081414477.1">
    <property type="nucleotide sequence ID" value="NZ_JBHLZN010000001.1"/>
</dbReference>
<dbReference type="InterPro" id="IPR050245">
    <property type="entry name" value="PrsA_foldase"/>
</dbReference>